<dbReference type="RefSeq" id="WP_036883953.1">
    <property type="nucleotide sequence ID" value="NZ_JRNR01000084.1"/>
</dbReference>
<dbReference type="EMBL" id="JRNR01000084">
    <property type="protein sequence ID" value="KGF48620.1"/>
    <property type="molecule type" value="Genomic_DNA"/>
</dbReference>
<dbReference type="InterPro" id="IPR011335">
    <property type="entry name" value="Restrct_endonuc-II-like"/>
</dbReference>
<proteinExistence type="inferred from homology"/>
<name>A0A096APC3_9BACT</name>
<evidence type="ECO:0000256" key="1">
    <source>
        <dbReference type="ARBA" id="ARBA00006738"/>
    </source>
</evidence>
<dbReference type="InterPro" id="IPR003509">
    <property type="entry name" value="UPF0102_YraN-like"/>
</dbReference>
<comment type="similarity">
    <text evidence="1 2">Belongs to the UPF0102 family.</text>
</comment>
<dbReference type="AlphaFoldDB" id="A0A096APC3"/>
<accession>A0A096APC3</accession>
<organism evidence="3 4">
    <name type="scientific">Prevotella disiens DNF00882</name>
    <dbReference type="NCBI Taxonomy" id="1401075"/>
    <lineage>
        <taxon>Bacteria</taxon>
        <taxon>Pseudomonadati</taxon>
        <taxon>Bacteroidota</taxon>
        <taxon>Bacteroidia</taxon>
        <taxon>Bacteroidales</taxon>
        <taxon>Prevotellaceae</taxon>
        <taxon>Prevotella</taxon>
    </lineage>
</organism>
<comment type="caution">
    <text evidence="3">The sequence shown here is derived from an EMBL/GenBank/DDBJ whole genome shotgun (WGS) entry which is preliminary data.</text>
</comment>
<dbReference type="PANTHER" id="PTHR34039">
    <property type="entry name" value="UPF0102 PROTEIN YRAN"/>
    <property type="match status" value="1"/>
</dbReference>
<sequence length="120" mass="13922">MALHNEIGHWGEDLACEFLMREGYRILERDWKSGKRDLDIVAIDDDVLVIVEVKTRSNERYANADEAVTPQKIRSISIAANSYVKMYGMNREIRFDIITIVGTPEKHEIRHTEDAFLPFI</sequence>
<dbReference type="Gene3D" id="3.40.1350.10">
    <property type="match status" value="1"/>
</dbReference>
<protein>
    <recommendedName>
        <fullName evidence="2">UPF0102 protein HMPREF0654_08580</fullName>
    </recommendedName>
</protein>
<evidence type="ECO:0000256" key="2">
    <source>
        <dbReference type="HAMAP-Rule" id="MF_00048"/>
    </source>
</evidence>
<gene>
    <name evidence="3" type="ORF">HMPREF0654_08580</name>
</gene>
<dbReference type="PANTHER" id="PTHR34039:SF1">
    <property type="entry name" value="UPF0102 PROTEIN YRAN"/>
    <property type="match status" value="1"/>
</dbReference>
<dbReference type="InterPro" id="IPR011856">
    <property type="entry name" value="tRNA_endonuc-like_dom_sf"/>
</dbReference>
<dbReference type="Proteomes" id="UP000029538">
    <property type="component" value="Unassembled WGS sequence"/>
</dbReference>
<evidence type="ECO:0000313" key="3">
    <source>
        <dbReference type="EMBL" id="KGF48620.1"/>
    </source>
</evidence>
<reference evidence="3 4" key="1">
    <citation type="submission" date="2014-07" db="EMBL/GenBank/DDBJ databases">
        <authorList>
            <person name="McCorrison J."/>
            <person name="Sanka R."/>
            <person name="Torralba M."/>
            <person name="Gillis M."/>
            <person name="Haft D.H."/>
            <person name="Methe B."/>
            <person name="Sutton G."/>
            <person name="Nelson K.E."/>
        </authorList>
    </citation>
    <scope>NUCLEOTIDE SEQUENCE [LARGE SCALE GENOMIC DNA]</scope>
    <source>
        <strain evidence="3 4">DNF00882</strain>
    </source>
</reference>
<dbReference type="CDD" id="cd20736">
    <property type="entry name" value="PoNe_Nuclease"/>
    <property type="match status" value="1"/>
</dbReference>
<dbReference type="HAMAP" id="MF_00048">
    <property type="entry name" value="UPF0102"/>
    <property type="match status" value="1"/>
</dbReference>
<evidence type="ECO:0000313" key="4">
    <source>
        <dbReference type="Proteomes" id="UP000029538"/>
    </source>
</evidence>
<dbReference type="Pfam" id="PF02021">
    <property type="entry name" value="UPF0102"/>
    <property type="match status" value="1"/>
</dbReference>
<dbReference type="GO" id="GO:0003676">
    <property type="term" value="F:nucleic acid binding"/>
    <property type="evidence" value="ECO:0007669"/>
    <property type="project" value="InterPro"/>
</dbReference>
<dbReference type="SUPFAM" id="SSF52980">
    <property type="entry name" value="Restriction endonuclease-like"/>
    <property type="match status" value="1"/>
</dbReference>